<keyword evidence="1" id="KW-0812">Transmembrane</keyword>
<reference evidence="3" key="1">
    <citation type="thesis" date="2021" institute="BYU ScholarsArchive" country="Provo, UT, USA">
        <title>Applications of and Algorithms for Genome Assembly and Genomic Analyses with an Emphasis on Marine Teleosts.</title>
        <authorList>
            <person name="Pickett B.D."/>
        </authorList>
    </citation>
    <scope>NUCLEOTIDE SEQUENCE</scope>
    <source>
        <strain evidence="3">HI-2016</strain>
    </source>
</reference>
<evidence type="ECO:0000313" key="2">
    <source>
        <dbReference type="EMBL" id="KAG9328390.1"/>
    </source>
</evidence>
<protein>
    <submittedName>
        <fullName evidence="3">Uncharacterized protein</fullName>
    </submittedName>
</protein>
<organism evidence="3 4">
    <name type="scientific">Albula glossodonta</name>
    <name type="common">roundjaw bonefish</name>
    <dbReference type="NCBI Taxonomy" id="121402"/>
    <lineage>
        <taxon>Eukaryota</taxon>
        <taxon>Metazoa</taxon>
        <taxon>Chordata</taxon>
        <taxon>Craniata</taxon>
        <taxon>Vertebrata</taxon>
        <taxon>Euteleostomi</taxon>
        <taxon>Actinopterygii</taxon>
        <taxon>Neopterygii</taxon>
        <taxon>Teleostei</taxon>
        <taxon>Albuliformes</taxon>
        <taxon>Albulidae</taxon>
        <taxon>Albula</taxon>
    </lineage>
</organism>
<evidence type="ECO:0000256" key="1">
    <source>
        <dbReference type="SAM" id="Phobius"/>
    </source>
</evidence>
<dbReference type="EMBL" id="JAFBMS010002298">
    <property type="protein sequence ID" value="KAG9328390.1"/>
    <property type="molecule type" value="Genomic_DNA"/>
</dbReference>
<evidence type="ECO:0000313" key="3">
    <source>
        <dbReference type="EMBL" id="KAG9331794.1"/>
    </source>
</evidence>
<evidence type="ECO:0000313" key="4">
    <source>
        <dbReference type="Proteomes" id="UP000824540"/>
    </source>
</evidence>
<keyword evidence="4" id="KW-1185">Reference proteome</keyword>
<comment type="caution">
    <text evidence="3">The sequence shown here is derived from an EMBL/GenBank/DDBJ whole genome shotgun (WGS) entry which is preliminary data.</text>
</comment>
<accession>A0A8T2MUS6</accession>
<dbReference type="EMBL" id="JAFBMS010000288">
    <property type="protein sequence ID" value="KAG9331794.1"/>
    <property type="molecule type" value="Genomic_DNA"/>
</dbReference>
<dbReference type="AlphaFoldDB" id="A0A8T2MUS6"/>
<dbReference type="OrthoDB" id="8985237at2759"/>
<sequence length="101" mass="11819">MITTRKSRDALQDESAGLLISLLAMPTYFVMIPCWFRPGSKRRKLAEGNRQPRQRGEAMVKRRLHQPPTLCWDFTRFPQISWKRCCCSVVLQRQTPQDTPV</sequence>
<name>A0A8T2MUS6_9TELE</name>
<keyword evidence="1" id="KW-1133">Transmembrane helix</keyword>
<proteinExistence type="predicted"/>
<feature type="transmembrane region" description="Helical" evidence="1">
    <location>
        <begin position="16"/>
        <end position="36"/>
    </location>
</feature>
<keyword evidence="1" id="KW-0472">Membrane</keyword>
<gene>
    <name evidence="2" type="ORF">JZ751_014074</name>
    <name evidence="3" type="ORF">JZ751_016996</name>
</gene>
<dbReference type="Proteomes" id="UP000824540">
    <property type="component" value="Unassembled WGS sequence"/>
</dbReference>